<dbReference type="Proteomes" id="UP000069015">
    <property type="component" value="Chromosome 2"/>
</dbReference>
<evidence type="ECO:0000313" key="3">
    <source>
        <dbReference type="Proteomes" id="UP000069015"/>
    </source>
</evidence>
<organism evidence="2 3">
    <name type="scientific">Pseudoalteromonas rubra</name>
    <dbReference type="NCBI Taxonomy" id="43658"/>
    <lineage>
        <taxon>Bacteria</taxon>
        <taxon>Pseudomonadati</taxon>
        <taxon>Pseudomonadota</taxon>
        <taxon>Gammaproteobacteria</taxon>
        <taxon>Alteromonadales</taxon>
        <taxon>Pseudoalteromonadaceae</taxon>
        <taxon>Pseudoalteromonas</taxon>
    </lineage>
</organism>
<dbReference type="InterPro" id="IPR041246">
    <property type="entry name" value="Bact_MG10"/>
</dbReference>
<dbReference type="EMBL" id="CP013612">
    <property type="protein sequence ID" value="ALU45743.1"/>
    <property type="molecule type" value="Genomic_DNA"/>
</dbReference>
<dbReference type="KEGG" id="prr:AT705_22690"/>
<dbReference type="GO" id="GO:0004866">
    <property type="term" value="F:endopeptidase inhibitor activity"/>
    <property type="evidence" value="ECO:0007669"/>
    <property type="project" value="InterPro"/>
</dbReference>
<gene>
    <name evidence="2" type="ORF">AT705_22690</name>
</gene>
<dbReference type="RefSeq" id="WP_058798600.1">
    <property type="nucleotide sequence ID" value="NZ_CP013612.1"/>
</dbReference>
<evidence type="ECO:0000259" key="1">
    <source>
        <dbReference type="SMART" id="SM01360"/>
    </source>
</evidence>
<dbReference type="InterPro" id="IPR001599">
    <property type="entry name" value="Macroglobln_a2"/>
</dbReference>
<protein>
    <recommendedName>
        <fullName evidence="1">Alpha-2-macroglobulin domain-containing protein</fullName>
    </recommendedName>
</protein>
<dbReference type="Pfam" id="PF17973">
    <property type="entry name" value="bMG10"/>
    <property type="match status" value="1"/>
</dbReference>
<feature type="domain" description="Alpha-2-macroglobulin" evidence="1">
    <location>
        <begin position="1140"/>
        <end position="1228"/>
    </location>
</feature>
<dbReference type="PANTHER" id="PTHR40094">
    <property type="entry name" value="ALPHA-2-MACROGLOBULIN HOMOLOG"/>
    <property type="match status" value="1"/>
</dbReference>
<dbReference type="SMART" id="SM01360">
    <property type="entry name" value="A2M"/>
    <property type="match status" value="1"/>
</dbReference>
<name>A0A0U3ICA8_9GAMM</name>
<proteinExistence type="predicted"/>
<reference evidence="2 3" key="1">
    <citation type="submission" date="2015-12" db="EMBL/GenBank/DDBJ databases">
        <title>Complete genome sequence of Pseudoalteromonas rubra SCSIO 6842, harboring a conjugative plasmid.</title>
        <authorList>
            <person name="Li B."/>
            <person name="Wang X."/>
        </authorList>
    </citation>
    <scope>NUCLEOTIDE SEQUENCE [LARGE SCALE GENOMIC DNA]</scope>
    <source>
        <strain evidence="2 3">SCSIO 6842</strain>
    </source>
</reference>
<evidence type="ECO:0000313" key="2">
    <source>
        <dbReference type="EMBL" id="ALU45743.1"/>
    </source>
</evidence>
<dbReference type="PANTHER" id="PTHR40094:SF1">
    <property type="entry name" value="UBIQUITIN DOMAIN-CONTAINING PROTEIN"/>
    <property type="match status" value="1"/>
</dbReference>
<accession>A0A0U3ICA8</accession>
<dbReference type="InterPro" id="IPR051802">
    <property type="entry name" value="YfhM-like"/>
</dbReference>
<sequence length="1771" mass="198153">MLQRSALLLLTLVICFFQVQALEVENVRFNTHKNKLTQILIQFNEEVAQPGQVPSHAQLSRIRLSDKYKQQCRWRFVSLNKLSCDLYANISAYVPLEVRIEAKFPGLHAQLQKDYTTQWYSAHWPLYIDESHEQQLQLKYRAFSDADKRAVWDITNSLTFTLDGQPVTPSKRHYDEYSDNRGYLLTFDFAASLQPGSVEVTLPAGFRPTEAHLALPAPQPIPFLVQTSQPPVEAKFMGIFCEQSYPSDSFWYKTYYPLSPDDIATCTPESLAFGFNHEVEKFWLMESVISPSVSTQPIIITGSARKNPDDDLYYYPVALKGDTDYQLNFRALRSDSTKQAFSGAGTLHFHTAPNSPYWQISDQSGEAYPAHTHAELPLMTRNTQDLSIQFYPAKTLTQLHHWLTTKNKTTLLTKVPNVSRHMDNQLHQTRLPVSARLNDQSGVLFYDIRGASTASIYASDVEMRQHQHTLAASDFNLTVHQGPGITLRSSEFNTDVPMTDVEVYLACSSFVTPKQLGKSNSNGLLTLSYGTWQSLLPHSDVDCWLWASKGEAHAMITITPKPASAITGSLLNSQPIYQPGSAIDLSVVLYQHTPNGLQPLLDNVDLILRDRDTDHTVQLEQRSISEFGIRQFHLAKGLDKASIYQVSAEVAGEAYSLGDLLVFEFIPPEVELSWQHPDMAYKDQPMTISVSGKTMNGYTADNLSGELKYQFIRFGYSDLPSSWPQDYEFSSSREAPENQHQQAVALSANGPRASAGFTPTETMPLVRLALSGRVVTEQGEMHFFDQALTYLSRAHYIGLKESDDKVHIIAVDQGGAQLSVPAAVYVEVSTSENGKERTEQVLLCKVQTPAYCDLPDDESGYYSLDIRSGKQNYLWQRYLFRHGPSNDEHTSAHKLTLSGDKQVLAGQEYAFSLDAPQDGEALVFVTAGEHQALHSFAVTQGNNDLTLSIPHSWRPGFEMKAVMPHTDKQRAALRQQWQNQANQALSEWQAQPRFTLASSAPALPNKPDTHGQFARLTVTVLPAQSLSLEVTHPDAVPASGQLDITLSSNQDADIQLWLVNDALFNIAYDEVTDIHLADLFNQSRYHQRIVSNYNLNNWLVDPQLTQQLEQTSLSAKYEALRMTGSSMADNNSQAYALAQSVWQPVISLNANKEKTVTLALPQLLGRWRVFAVALNAQDTQTYTGTLTSHAQLEYHVTHATHFIQGDQAIITVRAANRTNTAQKDTVQLTLNGQTLIGQSIVLNSQGEQVMHVPLPELGPGEYALKLYSRRLNKPRFSTFKVSDNSRIVQASWLLDPARQNTISLADDATLVSAEAHPIKQLAPNWSALIQHHQHYPHQCWEQTLSRALSYSVNPLASQLWPDGKASLQHALTKGETENLSWHHDIGYAYYPNRNADPMLSAYTLLVSHWLSGSDFDLNTNKETLESMAANLLKALQRAPHNRRNFIDDSADWQWWALAQKGQVTLAQILSWRQMFGVSGTRSNLLQLLAMKAAGYNQPELEKALARLLDEGFQDQTLSALSGPQEQCLALMLTERETLTAQLSKLAISRQHRQGHFGNTLTDGICSLALKGHRQSASVPVTFTQHNSSQDNEQSYHIDSPLKAAYWLTVQSRQPLASPTVVNGGLDVTRRYQVYDNNRWQPFAGQTLNPGDLIKVSLEVFSAEDRAHVLLTDTLAGGLHALNPEHRYTQYKNWLKTDYADIGLHLQQTIQGLQQATFYQAHLSAGTTIFEYLAQVRASGLYLAPPARAEMMYQPDIAGNSNAETISIATLP</sequence>